<reference evidence="2 3" key="1">
    <citation type="submission" date="2024-09" db="EMBL/GenBank/DDBJ databases">
        <authorList>
            <person name="Sun Q."/>
            <person name="Mori K."/>
        </authorList>
    </citation>
    <scope>NUCLEOTIDE SEQUENCE [LARGE SCALE GENOMIC DNA]</scope>
    <source>
        <strain evidence="2 3">CCM 7706</strain>
    </source>
</reference>
<feature type="domain" description="Polysaccharide pyruvyl transferase" evidence="1">
    <location>
        <begin position="85"/>
        <end position="299"/>
    </location>
</feature>
<name>A0ABV6CXZ5_9SPHN</name>
<dbReference type="Proteomes" id="UP001589798">
    <property type="component" value="Unassembled WGS sequence"/>
</dbReference>
<dbReference type="GO" id="GO:0016740">
    <property type="term" value="F:transferase activity"/>
    <property type="evidence" value="ECO:0007669"/>
    <property type="project" value="UniProtKB-KW"/>
</dbReference>
<keyword evidence="2" id="KW-0808">Transferase</keyword>
<evidence type="ECO:0000313" key="2">
    <source>
        <dbReference type="EMBL" id="MFC0205261.1"/>
    </source>
</evidence>
<evidence type="ECO:0000313" key="3">
    <source>
        <dbReference type="Proteomes" id="UP001589798"/>
    </source>
</evidence>
<protein>
    <submittedName>
        <fullName evidence="2">Polysaccharide pyruvyl transferase family protein</fullName>
    </submittedName>
</protein>
<evidence type="ECO:0000259" key="1">
    <source>
        <dbReference type="Pfam" id="PF04230"/>
    </source>
</evidence>
<dbReference type="RefSeq" id="WP_379487991.1">
    <property type="nucleotide sequence ID" value="NZ_JBHLWK010000015.1"/>
</dbReference>
<comment type="caution">
    <text evidence="2">The sequence shown here is derived from an EMBL/GenBank/DDBJ whole genome shotgun (WGS) entry which is preliminary data.</text>
</comment>
<dbReference type="PANTHER" id="PTHR36836">
    <property type="entry name" value="COLANIC ACID BIOSYNTHESIS PROTEIN WCAK"/>
    <property type="match status" value="1"/>
</dbReference>
<sequence length="358" mass="36843">MTGAAAMCAAPGGRRQVFVCGDLHNLGDLKLLLQNLALTGGRGGIVRYWAALPAPVVRQVEAAGGVLVPGRPLLGFARHALGAEIVLGGGQLVRDNVAIRALLGLALAVLCARAGGGRLVTRGLGVSAVRSPLRRLLWRLVLRAAGTLNLRDELSARHLAGLLPGRRGAVHADMAFLPLEGAPAPVPGPGARRWIVVAPCVDAGECRGLDGAALDAAVAAALALCPGAGLVIACHDPHRDRAAATALAARWQAHAPRIADGYDLGALCGLYGEAALVVTNRLHALVFALLADAPALAIEDGSAKLRALAERFGVPLLPQAQEREPRAADCVAAALAFDRSHRARLRQEMAGAAAGNLR</sequence>
<keyword evidence="3" id="KW-1185">Reference proteome</keyword>
<dbReference type="Pfam" id="PF04230">
    <property type="entry name" value="PS_pyruv_trans"/>
    <property type="match status" value="1"/>
</dbReference>
<dbReference type="InterPro" id="IPR007345">
    <property type="entry name" value="Polysacch_pyruvyl_Trfase"/>
</dbReference>
<accession>A0ABV6CXZ5</accession>
<dbReference type="EMBL" id="JBHLWK010000015">
    <property type="protein sequence ID" value="MFC0205261.1"/>
    <property type="molecule type" value="Genomic_DNA"/>
</dbReference>
<dbReference type="PANTHER" id="PTHR36836:SF1">
    <property type="entry name" value="COLANIC ACID BIOSYNTHESIS PROTEIN WCAK"/>
    <property type="match status" value="1"/>
</dbReference>
<gene>
    <name evidence="2" type="ORF">ACFFJC_13390</name>
</gene>
<organism evidence="2 3">
    <name type="scientific">Novosphingobium soli</name>
    <dbReference type="NCBI Taxonomy" id="574956"/>
    <lineage>
        <taxon>Bacteria</taxon>
        <taxon>Pseudomonadati</taxon>
        <taxon>Pseudomonadota</taxon>
        <taxon>Alphaproteobacteria</taxon>
        <taxon>Sphingomonadales</taxon>
        <taxon>Sphingomonadaceae</taxon>
        <taxon>Novosphingobium</taxon>
    </lineage>
</organism>
<proteinExistence type="predicted"/>